<dbReference type="InterPro" id="IPR014913">
    <property type="entry name" value="YppE-like"/>
</dbReference>
<dbReference type="Pfam" id="PF08807">
    <property type="entry name" value="DUF1798"/>
    <property type="match status" value="1"/>
</dbReference>
<comment type="caution">
    <text evidence="1">The sequence shown here is derived from an EMBL/GenBank/DDBJ whole genome shotgun (WGS) entry which is preliminary data.</text>
</comment>
<evidence type="ECO:0000313" key="2">
    <source>
        <dbReference type="Proteomes" id="UP000037109"/>
    </source>
</evidence>
<dbReference type="OrthoDB" id="2361079at2"/>
<dbReference type="RefSeq" id="WP_053434617.1">
    <property type="nucleotide sequence ID" value="NZ_LGUF01000007.1"/>
</dbReference>
<dbReference type="SUPFAM" id="SSF140415">
    <property type="entry name" value="YppE-like"/>
    <property type="match status" value="1"/>
</dbReference>
<evidence type="ECO:0008006" key="3">
    <source>
        <dbReference type="Google" id="ProtNLM"/>
    </source>
</evidence>
<protein>
    <recommendedName>
        <fullName evidence="3">DUF1798 family protein</fullName>
    </recommendedName>
</protein>
<dbReference type="InterPro" id="IPR023351">
    <property type="entry name" value="YppE-like_sf"/>
</dbReference>
<dbReference type="EMBL" id="LGUF01000007">
    <property type="protein sequence ID" value="KON87273.1"/>
    <property type="molecule type" value="Genomic_DNA"/>
</dbReference>
<dbReference type="AlphaFoldDB" id="A0A0M0GBY2"/>
<dbReference type="Gene3D" id="1.20.120.440">
    <property type="entry name" value="YppE-like"/>
    <property type="match status" value="1"/>
</dbReference>
<accession>A0A0M0GBY2</accession>
<organism evidence="1 2">
    <name type="scientific">Sporosarcina globispora</name>
    <name type="common">Bacillus globisporus</name>
    <dbReference type="NCBI Taxonomy" id="1459"/>
    <lineage>
        <taxon>Bacteria</taxon>
        <taxon>Bacillati</taxon>
        <taxon>Bacillota</taxon>
        <taxon>Bacilli</taxon>
        <taxon>Bacillales</taxon>
        <taxon>Caryophanaceae</taxon>
        <taxon>Sporosarcina</taxon>
    </lineage>
</organism>
<proteinExistence type="predicted"/>
<name>A0A0M0GBY2_SPOGL</name>
<reference evidence="2" key="1">
    <citation type="submission" date="2015-07" db="EMBL/GenBank/DDBJ databases">
        <title>Fjat-10036 dsm4.</title>
        <authorList>
            <person name="Liu B."/>
            <person name="Wang J."/>
            <person name="Zhu Y."/>
            <person name="Liu G."/>
            <person name="Chen Q."/>
            <person name="Chen Z."/>
            <person name="Lan J."/>
            <person name="Che J."/>
            <person name="Ge C."/>
            <person name="Shi H."/>
            <person name="Pan Z."/>
            <person name="Liu X."/>
        </authorList>
    </citation>
    <scope>NUCLEOTIDE SEQUENCE [LARGE SCALE GENOMIC DNA]</scope>
    <source>
        <strain evidence="2">DSM 4</strain>
    </source>
</reference>
<dbReference type="PATRIC" id="fig|1459.3.peg.2318"/>
<dbReference type="Proteomes" id="UP000037109">
    <property type="component" value="Unassembled WGS sequence"/>
</dbReference>
<sequence>MVQENSLLQKTEQLLEYVEISDGRFKKVKESGEKGDFYSEVKPFADDVKSINDRWKEEALEWIGNHNPRNLYPQQIESAAEHIEMVSIQAFFPETSKTRFINYVNSAEYVLKQLIKLAGEEKEGT</sequence>
<evidence type="ECO:0000313" key="1">
    <source>
        <dbReference type="EMBL" id="KON87273.1"/>
    </source>
</evidence>
<keyword evidence="2" id="KW-1185">Reference proteome</keyword>
<gene>
    <name evidence="1" type="ORF">AF332_10870</name>
</gene>